<dbReference type="EMBL" id="BARS01023122">
    <property type="protein sequence ID" value="GAG07859.1"/>
    <property type="molecule type" value="Genomic_DNA"/>
</dbReference>
<proteinExistence type="predicted"/>
<accession>X0UPW1</accession>
<comment type="caution">
    <text evidence="3">The sequence shown here is derived from an EMBL/GenBank/DDBJ whole genome shotgun (WGS) entry which is preliminary data.</text>
</comment>
<feature type="non-terminal residue" evidence="3">
    <location>
        <position position="235"/>
    </location>
</feature>
<feature type="domain" description="CN hydrolase" evidence="2">
    <location>
        <begin position="4"/>
        <end position="235"/>
    </location>
</feature>
<reference evidence="3" key="1">
    <citation type="journal article" date="2014" name="Front. Microbiol.">
        <title>High frequency of phylogenetically diverse reductive dehalogenase-homologous genes in deep subseafloor sedimentary metagenomes.</title>
        <authorList>
            <person name="Kawai M."/>
            <person name="Futagami T."/>
            <person name="Toyoda A."/>
            <person name="Takaki Y."/>
            <person name="Nishi S."/>
            <person name="Hori S."/>
            <person name="Arai W."/>
            <person name="Tsubouchi T."/>
            <person name="Morono Y."/>
            <person name="Uchiyama I."/>
            <person name="Ito T."/>
            <person name="Fujiyama A."/>
            <person name="Inagaki F."/>
            <person name="Takami H."/>
        </authorList>
    </citation>
    <scope>NUCLEOTIDE SEQUENCE</scope>
    <source>
        <strain evidence="3">Expedition CK06-06</strain>
    </source>
</reference>
<dbReference type="InterPro" id="IPR003010">
    <property type="entry name" value="C-N_Hydrolase"/>
</dbReference>
<dbReference type="PANTHER" id="PTHR43674:SF16">
    <property type="entry name" value="CARBON-NITROGEN FAMILY, PUTATIVE (AFU_ORTHOLOGUE AFUA_5G02350)-RELATED"/>
    <property type="match status" value="1"/>
</dbReference>
<gene>
    <name evidence="3" type="ORF">S01H1_36852</name>
</gene>
<evidence type="ECO:0000256" key="1">
    <source>
        <dbReference type="ARBA" id="ARBA00022801"/>
    </source>
</evidence>
<sequence>MKDLKIAVLQIDSNQKDIKGNLGKIIRRVEGAAKEGANLMVCCELGLSAFLLSRDEYVEVAQTIPGPATEEVGAAAKKANAYVIFGLPEKDGEDIYNSLAVMGPGGNLVKRYRKAHLWLTENQTFVKGNELCIFDTEFGKIGSTICYDIMYPEFIRAIAAKGAGVITHSTGMVTTEDCDKFGWDPEFYNAFVRTRAWENQVYIPSSNRCGNDLFLYFLANSCVATPWGSLAGKLG</sequence>
<dbReference type="PROSITE" id="PS50263">
    <property type="entry name" value="CN_HYDROLASE"/>
    <property type="match status" value="1"/>
</dbReference>
<evidence type="ECO:0000313" key="3">
    <source>
        <dbReference type="EMBL" id="GAG07859.1"/>
    </source>
</evidence>
<dbReference type="GO" id="GO:0016811">
    <property type="term" value="F:hydrolase activity, acting on carbon-nitrogen (but not peptide) bonds, in linear amides"/>
    <property type="evidence" value="ECO:0007669"/>
    <property type="project" value="TreeGrafter"/>
</dbReference>
<dbReference type="SUPFAM" id="SSF56317">
    <property type="entry name" value="Carbon-nitrogen hydrolase"/>
    <property type="match status" value="1"/>
</dbReference>
<dbReference type="AlphaFoldDB" id="X0UPW1"/>
<dbReference type="InterPro" id="IPR036526">
    <property type="entry name" value="C-N_Hydrolase_sf"/>
</dbReference>
<dbReference type="CDD" id="cd07197">
    <property type="entry name" value="nitrilase"/>
    <property type="match status" value="1"/>
</dbReference>
<dbReference type="PANTHER" id="PTHR43674">
    <property type="entry name" value="NITRILASE C965.09-RELATED"/>
    <property type="match status" value="1"/>
</dbReference>
<dbReference type="InterPro" id="IPR050345">
    <property type="entry name" value="Aliph_Amidase/BUP"/>
</dbReference>
<organism evidence="3">
    <name type="scientific">marine sediment metagenome</name>
    <dbReference type="NCBI Taxonomy" id="412755"/>
    <lineage>
        <taxon>unclassified sequences</taxon>
        <taxon>metagenomes</taxon>
        <taxon>ecological metagenomes</taxon>
    </lineage>
</organism>
<protein>
    <recommendedName>
        <fullName evidence="2">CN hydrolase domain-containing protein</fullName>
    </recommendedName>
</protein>
<name>X0UPW1_9ZZZZ</name>
<dbReference type="Gene3D" id="3.60.110.10">
    <property type="entry name" value="Carbon-nitrogen hydrolase"/>
    <property type="match status" value="1"/>
</dbReference>
<evidence type="ECO:0000259" key="2">
    <source>
        <dbReference type="PROSITE" id="PS50263"/>
    </source>
</evidence>
<dbReference type="Pfam" id="PF00795">
    <property type="entry name" value="CN_hydrolase"/>
    <property type="match status" value="1"/>
</dbReference>
<keyword evidence="1" id="KW-0378">Hydrolase</keyword>